<evidence type="ECO:0000256" key="1">
    <source>
        <dbReference type="SAM" id="Coils"/>
    </source>
</evidence>
<accession>A0A433X3X9</accession>
<keyword evidence="1" id="KW-0175">Coiled coil</keyword>
<feature type="region of interest" description="Disordered" evidence="2">
    <location>
        <begin position="450"/>
        <end position="500"/>
    </location>
</feature>
<organism evidence="3 4">
    <name type="scientific">Arsenicitalea aurantiaca</name>
    <dbReference type="NCBI Taxonomy" id="1783274"/>
    <lineage>
        <taxon>Bacteria</taxon>
        <taxon>Pseudomonadati</taxon>
        <taxon>Pseudomonadota</taxon>
        <taxon>Alphaproteobacteria</taxon>
        <taxon>Hyphomicrobiales</taxon>
        <taxon>Devosiaceae</taxon>
        <taxon>Arsenicitalea</taxon>
    </lineage>
</organism>
<feature type="compositionally biased region" description="Gly residues" evidence="2">
    <location>
        <begin position="450"/>
        <end position="478"/>
    </location>
</feature>
<evidence type="ECO:0000313" key="3">
    <source>
        <dbReference type="EMBL" id="RUT28768.1"/>
    </source>
</evidence>
<feature type="compositionally biased region" description="Gly residues" evidence="2">
    <location>
        <begin position="490"/>
        <end position="500"/>
    </location>
</feature>
<gene>
    <name evidence="3" type="ORF">EMQ25_15365</name>
</gene>
<keyword evidence="4" id="KW-1185">Reference proteome</keyword>
<dbReference type="OrthoDB" id="274366at2"/>
<evidence type="ECO:0000256" key="2">
    <source>
        <dbReference type="SAM" id="MobiDB-lite"/>
    </source>
</evidence>
<name>A0A433X3X9_9HYPH</name>
<feature type="coiled-coil region" evidence="1">
    <location>
        <begin position="343"/>
        <end position="377"/>
    </location>
</feature>
<proteinExistence type="predicted"/>
<comment type="caution">
    <text evidence="3">The sequence shown here is derived from an EMBL/GenBank/DDBJ whole genome shotgun (WGS) entry which is preliminary data.</text>
</comment>
<reference evidence="3 4" key="1">
    <citation type="journal article" date="2016" name="Int. J. Syst. Evol. Microbiol.">
        <title>Arsenicitalea aurantiaca gen. nov., sp. nov., a new member of the family Hyphomicrobiaceae, isolated from high-arsenic sediment.</title>
        <authorList>
            <person name="Mu Y."/>
            <person name="Zhou L."/>
            <person name="Zeng X.C."/>
            <person name="Liu L."/>
            <person name="Pan Y."/>
            <person name="Chen X."/>
            <person name="Wang J."/>
            <person name="Li S."/>
            <person name="Li W.J."/>
            <person name="Wang Y."/>
        </authorList>
    </citation>
    <scope>NUCLEOTIDE SEQUENCE [LARGE SCALE GENOMIC DNA]</scope>
    <source>
        <strain evidence="3 4">42-50</strain>
    </source>
</reference>
<protein>
    <submittedName>
        <fullName evidence="3">Uncharacterized protein</fullName>
    </submittedName>
</protein>
<dbReference type="AlphaFoldDB" id="A0A433X3X9"/>
<feature type="coiled-coil region" evidence="1">
    <location>
        <begin position="72"/>
        <end position="106"/>
    </location>
</feature>
<evidence type="ECO:0000313" key="4">
    <source>
        <dbReference type="Proteomes" id="UP000281547"/>
    </source>
</evidence>
<sequence>MTISGPEALRSLEEALRDIRREEDEISRRLARSTELVSRIRETEGDLFRQLASVRLDPQVREELSAALGRAEQRAREMLKGHAAELADAEARVQAAESAITTLNAERGRATARLAAETARLDALGTAISADLASDPDYRARRTDAEELARIAAESFRKTETAEADREEKGRPYREDPLFIYLWERGYGTSAYKAGNLTRLLDGWVARLVRFERARPNYAMLNEIPLRLREHAERQQQRAEEAREACAALEAAAIDRAGGAPIRKAMAEAGAEITRIDAALIEREDERDAAAETHAELAKGEDDAFTQAVEALSEGLRREDLRTLLAEARRTQTPQDDTIVAQIDDVRLRAADEELEMREHKERLKTLTRRRRELEDIQFEFKKSRYDDPRSSFGEDKLVGDMLNEFLRGGMTAARYWDAWRKSQNWKSGGAGGTPWPKQGGGFQWPDSAIGGGSGRSRGGFGGAWGAPGGTSQGGGGFSRPRTGSKGSRKGGGFKTGGGF</sequence>
<dbReference type="EMBL" id="RZNJ01000006">
    <property type="protein sequence ID" value="RUT28768.1"/>
    <property type="molecule type" value="Genomic_DNA"/>
</dbReference>
<dbReference type="Proteomes" id="UP000281547">
    <property type="component" value="Unassembled WGS sequence"/>
</dbReference>
<dbReference type="RefSeq" id="WP_127189492.1">
    <property type="nucleotide sequence ID" value="NZ_RZNJ01000006.1"/>
</dbReference>